<dbReference type="EMBL" id="JBHTBH010000007">
    <property type="protein sequence ID" value="MFC7329242.1"/>
    <property type="molecule type" value="Genomic_DNA"/>
</dbReference>
<dbReference type="RefSeq" id="WP_379871898.1">
    <property type="nucleotide sequence ID" value="NZ_JBHTBH010000007.1"/>
</dbReference>
<keyword evidence="2" id="KW-1185">Reference proteome</keyword>
<reference evidence="2" key="1">
    <citation type="journal article" date="2019" name="Int. J. Syst. Evol. Microbiol.">
        <title>The Global Catalogue of Microorganisms (GCM) 10K type strain sequencing project: providing services to taxonomists for standard genome sequencing and annotation.</title>
        <authorList>
            <consortium name="The Broad Institute Genomics Platform"/>
            <consortium name="The Broad Institute Genome Sequencing Center for Infectious Disease"/>
            <person name="Wu L."/>
            <person name="Ma J."/>
        </authorList>
    </citation>
    <scope>NUCLEOTIDE SEQUENCE [LARGE SCALE GENOMIC DNA]</scope>
    <source>
        <strain evidence="2">CGMCC 4.7382</strain>
    </source>
</reference>
<evidence type="ECO:0000313" key="2">
    <source>
        <dbReference type="Proteomes" id="UP001596540"/>
    </source>
</evidence>
<dbReference type="Proteomes" id="UP001596540">
    <property type="component" value="Unassembled WGS sequence"/>
</dbReference>
<comment type="caution">
    <text evidence="1">The sequence shown here is derived from an EMBL/GenBank/DDBJ whole genome shotgun (WGS) entry which is preliminary data.</text>
</comment>
<gene>
    <name evidence="1" type="ORF">ACFQRF_16020</name>
</gene>
<evidence type="ECO:0000313" key="1">
    <source>
        <dbReference type="EMBL" id="MFC7329242.1"/>
    </source>
</evidence>
<accession>A0ABW2KH13</accession>
<proteinExistence type="predicted"/>
<organism evidence="1 2">
    <name type="scientific">Marinactinospora rubrisoli</name>
    <dbReference type="NCBI Taxonomy" id="2715399"/>
    <lineage>
        <taxon>Bacteria</taxon>
        <taxon>Bacillati</taxon>
        <taxon>Actinomycetota</taxon>
        <taxon>Actinomycetes</taxon>
        <taxon>Streptosporangiales</taxon>
        <taxon>Nocardiopsidaceae</taxon>
        <taxon>Marinactinospora</taxon>
    </lineage>
</organism>
<protein>
    <submittedName>
        <fullName evidence="1">Uncharacterized protein</fullName>
    </submittedName>
</protein>
<sequence length="136" mass="15089">MSDQRLSQDWPASVHPPEAETFEQTAIVWLFDNVPADYRLHGVLRRHPVALSRLARQHVAACLEGAREGYRTARVDLRDFLPPHAIEQVMNAYLAEGRRMAATLRSIELVDDALRATALRAGRAEDRDGASTSGSG</sequence>
<name>A0ABW2KH13_9ACTN</name>